<dbReference type="AlphaFoldDB" id="A0A6P1Q0A0"/>
<keyword evidence="1" id="KW-1133">Transmembrane helix</keyword>
<gene>
    <name evidence="2" type="ORF">C7M51_01829</name>
</gene>
<feature type="transmembrane region" description="Helical" evidence="1">
    <location>
        <begin position="187"/>
        <end position="208"/>
    </location>
</feature>
<dbReference type="Proteomes" id="UP000464053">
    <property type="component" value="Chromosome"/>
</dbReference>
<accession>A0A6P1Q0A0</accession>
<proteinExistence type="predicted"/>
<evidence type="ECO:0000313" key="3">
    <source>
        <dbReference type="Proteomes" id="UP000464053"/>
    </source>
</evidence>
<feature type="transmembrane region" description="Helical" evidence="1">
    <location>
        <begin position="92"/>
        <end position="110"/>
    </location>
</feature>
<dbReference type="KEGG" id="mint:C7M51_01829"/>
<feature type="transmembrane region" description="Helical" evidence="1">
    <location>
        <begin position="53"/>
        <end position="72"/>
    </location>
</feature>
<keyword evidence="3" id="KW-1185">Reference proteome</keyword>
<protein>
    <submittedName>
        <fullName evidence="2">Uncharacterized protein</fullName>
    </submittedName>
</protein>
<keyword evidence="1" id="KW-0472">Membrane</keyword>
<organism evidence="2 3">
    <name type="scientific">Mixta intestinalis</name>
    <dbReference type="NCBI Taxonomy" id="1615494"/>
    <lineage>
        <taxon>Bacteria</taxon>
        <taxon>Pseudomonadati</taxon>
        <taxon>Pseudomonadota</taxon>
        <taxon>Gammaproteobacteria</taxon>
        <taxon>Enterobacterales</taxon>
        <taxon>Erwiniaceae</taxon>
        <taxon>Mixta</taxon>
    </lineage>
</organism>
<dbReference type="EMBL" id="CP028271">
    <property type="protein sequence ID" value="QHM71539.1"/>
    <property type="molecule type" value="Genomic_DNA"/>
</dbReference>
<name>A0A6P1Q0A0_9GAMM</name>
<feature type="transmembrane region" description="Helical" evidence="1">
    <location>
        <begin position="157"/>
        <end position="175"/>
    </location>
</feature>
<evidence type="ECO:0000313" key="2">
    <source>
        <dbReference type="EMBL" id="QHM71539.1"/>
    </source>
</evidence>
<sequence>MAVNLLPEKISPANARAGPASFPYQACAFHVLSRIYPALLYGINMHPIDRPRFALFFIALTSFFTLLLWLFLPAEVLIYHTEEGRIVEQLTLYAYGLAIFLLLVLPVPTFKPLTRYAVIVVLLTMMAREADLHKAVADMSMIKLRFWTGNLPLHDKLIAFGFLAPAALACLWLLFKQGRATLRAVKQRIPHAISIVSFIALIALTNLLDRSLGIVKEWLGWHAPHWLVALQTSQEEFLELALPVLAVIALLQYRRSVMYAQKACLLPQP</sequence>
<reference evidence="2 3" key="1">
    <citation type="submission" date="2018-03" db="EMBL/GenBank/DDBJ databases">
        <title>Pantoea intestinalis SRCM103226 isolated form the mealworm.</title>
        <authorList>
            <person name="Jeong D.-Y."/>
            <person name="Kim J.W."/>
        </authorList>
    </citation>
    <scope>NUCLEOTIDE SEQUENCE [LARGE SCALE GENOMIC DNA]</scope>
    <source>
        <strain evidence="2 3">SRCM103226</strain>
    </source>
</reference>
<evidence type="ECO:0000256" key="1">
    <source>
        <dbReference type="SAM" id="Phobius"/>
    </source>
</evidence>
<keyword evidence="1" id="KW-0812">Transmembrane</keyword>